<dbReference type="GO" id="GO:0006302">
    <property type="term" value="P:double-strand break repair"/>
    <property type="evidence" value="ECO:0007669"/>
    <property type="project" value="TreeGrafter"/>
</dbReference>
<dbReference type="SUPFAM" id="SSF50249">
    <property type="entry name" value="Nucleic acid-binding proteins"/>
    <property type="match status" value="1"/>
</dbReference>
<dbReference type="Proteomes" id="UP000178873">
    <property type="component" value="Unassembled WGS sequence"/>
</dbReference>
<dbReference type="Gene3D" id="2.40.50.140">
    <property type="entry name" value="Nucleic acid-binding proteins"/>
    <property type="match status" value="1"/>
</dbReference>
<name>A0A1G2M4B7_9BACT</name>
<protein>
    <recommendedName>
        <fullName evidence="4">DNA replication/recombination mediator RecO N-terminal domain-containing protein</fullName>
    </recommendedName>
</protein>
<keyword evidence="3" id="KW-0234">DNA repair</keyword>
<accession>A0A1G2M4B7</accession>
<dbReference type="InterPro" id="IPR012340">
    <property type="entry name" value="NA-bd_OB-fold"/>
</dbReference>
<comment type="caution">
    <text evidence="5">The sequence shown here is derived from an EMBL/GenBank/DDBJ whole genome shotgun (WGS) entry which is preliminary data.</text>
</comment>
<sequence>MHHIYETDAVVLSATPSGESDRQLTLFSREFGLIRVTAQGIRHLKSKLRYSVQPYSLVKVNLVQGRGGWRLTNAELSLNFFSLLCFDAPRSRILGNIFLLIRRLVQGEERNCALFDTLVAGLRFLVTTPAVSLPTTELVIVLRVLYNLGYIGATAPLSSDLLTGAWTSTVLMEAETHRGLFLRSINESLGASHL</sequence>
<feature type="domain" description="DNA replication/recombination mediator RecO N-terminal" evidence="4">
    <location>
        <begin position="1"/>
        <end position="76"/>
    </location>
</feature>
<evidence type="ECO:0000259" key="4">
    <source>
        <dbReference type="Pfam" id="PF11967"/>
    </source>
</evidence>
<dbReference type="EMBL" id="MHRF01000001">
    <property type="protein sequence ID" value="OHA18756.1"/>
    <property type="molecule type" value="Genomic_DNA"/>
</dbReference>
<dbReference type="Pfam" id="PF11967">
    <property type="entry name" value="RecO_N"/>
    <property type="match status" value="1"/>
</dbReference>
<gene>
    <name evidence="5" type="ORF">A2664_04590</name>
</gene>
<dbReference type="STRING" id="1802301.A2664_04590"/>
<keyword evidence="1" id="KW-0227">DNA damage</keyword>
<organism evidence="5 6">
    <name type="scientific">Candidatus Taylorbacteria bacterium RIFCSPHIGHO2_01_FULL_46_22b</name>
    <dbReference type="NCBI Taxonomy" id="1802301"/>
    <lineage>
        <taxon>Bacteria</taxon>
        <taxon>Candidatus Tayloriibacteriota</taxon>
    </lineage>
</organism>
<dbReference type="GO" id="GO:0043590">
    <property type="term" value="C:bacterial nucleoid"/>
    <property type="evidence" value="ECO:0007669"/>
    <property type="project" value="TreeGrafter"/>
</dbReference>
<keyword evidence="2" id="KW-0233">DNA recombination</keyword>
<dbReference type="PANTHER" id="PTHR33991">
    <property type="entry name" value="DNA REPAIR PROTEIN RECO"/>
    <property type="match status" value="1"/>
</dbReference>
<evidence type="ECO:0000256" key="1">
    <source>
        <dbReference type="ARBA" id="ARBA00022763"/>
    </source>
</evidence>
<dbReference type="PANTHER" id="PTHR33991:SF1">
    <property type="entry name" value="DNA REPAIR PROTEIN RECO"/>
    <property type="match status" value="1"/>
</dbReference>
<dbReference type="InterPro" id="IPR022572">
    <property type="entry name" value="DNA_rep/recomb_RecO_N"/>
</dbReference>
<evidence type="ECO:0000256" key="2">
    <source>
        <dbReference type="ARBA" id="ARBA00023172"/>
    </source>
</evidence>
<proteinExistence type="predicted"/>
<dbReference type="GO" id="GO:0006310">
    <property type="term" value="P:DNA recombination"/>
    <property type="evidence" value="ECO:0007669"/>
    <property type="project" value="UniProtKB-KW"/>
</dbReference>
<evidence type="ECO:0000313" key="5">
    <source>
        <dbReference type="EMBL" id="OHA18756.1"/>
    </source>
</evidence>
<dbReference type="InterPro" id="IPR003717">
    <property type="entry name" value="RecO"/>
</dbReference>
<evidence type="ECO:0000256" key="3">
    <source>
        <dbReference type="ARBA" id="ARBA00023204"/>
    </source>
</evidence>
<dbReference type="AlphaFoldDB" id="A0A1G2M4B7"/>
<evidence type="ECO:0000313" key="6">
    <source>
        <dbReference type="Proteomes" id="UP000178873"/>
    </source>
</evidence>
<reference evidence="5 6" key="1">
    <citation type="journal article" date="2016" name="Nat. Commun.">
        <title>Thousands of microbial genomes shed light on interconnected biogeochemical processes in an aquifer system.</title>
        <authorList>
            <person name="Anantharaman K."/>
            <person name="Brown C.T."/>
            <person name="Hug L.A."/>
            <person name="Sharon I."/>
            <person name="Castelle C.J."/>
            <person name="Probst A.J."/>
            <person name="Thomas B.C."/>
            <person name="Singh A."/>
            <person name="Wilkins M.J."/>
            <person name="Karaoz U."/>
            <person name="Brodie E.L."/>
            <person name="Williams K.H."/>
            <person name="Hubbard S.S."/>
            <person name="Banfield J.F."/>
        </authorList>
    </citation>
    <scope>NUCLEOTIDE SEQUENCE [LARGE SCALE GENOMIC DNA]</scope>
</reference>